<dbReference type="InterPro" id="IPR036291">
    <property type="entry name" value="NAD(P)-bd_dom_sf"/>
</dbReference>
<proteinExistence type="inferred from homology"/>
<dbReference type="EMBL" id="PEYD01000011">
    <property type="protein sequence ID" value="PIS39673.1"/>
    <property type="molecule type" value="Genomic_DNA"/>
</dbReference>
<dbReference type="GO" id="GO:0032787">
    <property type="term" value="P:monocarboxylic acid metabolic process"/>
    <property type="evidence" value="ECO:0007669"/>
    <property type="project" value="UniProtKB-ARBA"/>
</dbReference>
<dbReference type="Gene3D" id="3.40.50.720">
    <property type="entry name" value="NAD(P)-binding Rossmann-like Domain"/>
    <property type="match status" value="1"/>
</dbReference>
<dbReference type="CDD" id="cd05333">
    <property type="entry name" value="BKR_SDR_c"/>
    <property type="match status" value="1"/>
</dbReference>
<organism evidence="4 5">
    <name type="scientific">Candidatus Nealsonbacteria bacterium CG08_land_8_20_14_0_20_38_20</name>
    <dbReference type="NCBI Taxonomy" id="1974705"/>
    <lineage>
        <taxon>Bacteria</taxon>
        <taxon>Candidatus Nealsoniibacteriota</taxon>
    </lineage>
</organism>
<dbReference type="NCBIfam" id="NF005559">
    <property type="entry name" value="PRK07231.1"/>
    <property type="match status" value="1"/>
</dbReference>
<dbReference type="NCBIfam" id="NF009466">
    <property type="entry name" value="PRK12826.1-2"/>
    <property type="match status" value="1"/>
</dbReference>
<dbReference type="SMART" id="SM00822">
    <property type="entry name" value="PKS_KR"/>
    <property type="match status" value="1"/>
</dbReference>
<comment type="similarity">
    <text evidence="1">Belongs to the short-chain dehydrogenases/reductases (SDR) family.</text>
</comment>
<dbReference type="PANTHER" id="PTHR42879">
    <property type="entry name" value="3-OXOACYL-(ACYL-CARRIER-PROTEIN) REDUCTASE"/>
    <property type="match status" value="1"/>
</dbReference>
<name>A0A2H0YPI2_9BACT</name>
<evidence type="ECO:0000259" key="3">
    <source>
        <dbReference type="SMART" id="SM00822"/>
    </source>
</evidence>
<dbReference type="AlphaFoldDB" id="A0A2H0YPI2"/>
<dbReference type="InterPro" id="IPR002347">
    <property type="entry name" value="SDR_fam"/>
</dbReference>
<protein>
    <submittedName>
        <fullName evidence="4">3-oxoacyl-ACP reductase</fullName>
    </submittedName>
</protein>
<dbReference type="FunFam" id="3.40.50.720:FF:000173">
    <property type="entry name" value="3-oxoacyl-[acyl-carrier protein] reductase"/>
    <property type="match status" value="1"/>
</dbReference>
<dbReference type="InterPro" id="IPR057326">
    <property type="entry name" value="KR_dom"/>
</dbReference>
<sequence length="252" mass="26846">MFKDKVILITGSSQGIGRAIALKFASLGAKIALNDIPAQEENLKRVKEETEKKLTESGSPLTVRYFLADVSKLDEVEKMVESIKKEFGRLDVLVNNAGTCQDRTLAKMTKEEWQRVIDIDLTGVFNCSKAALPLLIAGQGKIINISSVVGQRGNFGQTNYAAAKAGIIGFTKSLAKEVGRLGVTVNAVAPGFIDTKLTESVPEQIRAAVKQLTALGRLGKPEEIANLVAFLASGEASFITGAVINIDGGLAI</sequence>
<dbReference type="Pfam" id="PF13561">
    <property type="entry name" value="adh_short_C2"/>
    <property type="match status" value="1"/>
</dbReference>
<dbReference type="GO" id="GO:0016491">
    <property type="term" value="F:oxidoreductase activity"/>
    <property type="evidence" value="ECO:0007669"/>
    <property type="project" value="UniProtKB-KW"/>
</dbReference>
<feature type="domain" description="Ketoreductase" evidence="3">
    <location>
        <begin position="5"/>
        <end position="191"/>
    </location>
</feature>
<evidence type="ECO:0000256" key="1">
    <source>
        <dbReference type="ARBA" id="ARBA00006484"/>
    </source>
</evidence>
<dbReference type="PROSITE" id="PS00061">
    <property type="entry name" value="ADH_SHORT"/>
    <property type="match status" value="1"/>
</dbReference>
<comment type="caution">
    <text evidence="4">The sequence shown here is derived from an EMBL/GenBank/DDBJ whole genome shotgun (WGS) entry which is preliminary data.</text>
</comment>
<dbReference type="Proteomes" id="UP000230088">
    <property type="component" value="Unassembled WGS sequence"/>
</dbReference>
<keyword evidence="2" id="KW-0560">Oxidoreductase</keyword>
<dbReference type="InterPro" id="IPR050259">
    <property type="entry name" value="SDR"/>
</dbReference>
<gene>
    <name evidence="4" type="ORF">COT33_00735</name>
</gene>
<dbReference type="SUPFAM" id="SSF51735">
    <property type="entry name" value="NAD(P)-binding Rossmann-fold domains"/>
    <property type="match status" value="1"/>
</dbReference>
<evidence type="ECO:0000256" key="2">
    <source>
        <dbReference type="ARBA" id="ARBA00023002"/>
    </source>
</evidence>
<dbReference type="PANTHER" id="PTHR42879:SF2">
    <property type="entry name" value="3-OXOACYL-[ACYL-CARRIER-PROTEIN] REDUCTASE FABG"/>
    <property type="match status" value="1"/>
</dbReference>
<dbReference type="PRINTS" id="PR00081">
    <property type="entry name" value="GDHRDH"/>
</dbReference>
<evidence type="ECO:0000313" key="4">
    <source>
        <dbReference type="EMBL" id="PIS39673.1"/>
    </source>
</evidence>
<dbReference type="InterPro" id="IPR020904">
    <property type="entry name" value="Sc_DH/Rdtase_CS"/>
</dbReference>
<accession>A0A2H0YPI2</accession>
<reference evidence="5" key="1">
    <citation type="submission" date="2017-09" db="EMBL/GenBank/DDBJ databases">
        <title>Depth-based differentiation of microbial function through sediment-hosted aquifers and enrichment of novel symbionts in the deep terrestrial subsurface.</title>
        <authorList>
            <person name="Probst A.J."/>
            <person name="Ladd B."/>
            <person name="Jarett J.K."/>
            <person name="Geller-Mcgrath D.E."/>
            <person name="Sieber C.M.K."/>
            <person name="Emerson J.B."/>
            <person name="Anantharaman K."/>
            <person name="Thomas B.C."/>
            <person name="Malmstrom R."/>
            <person name="Stieglmeier M."/>
            <person name="Klingl A."/>
            <person name="Woyke T."/>
            <person name="Ryan C.M."/>
            <person name="Banfield J.F."/>
        </authorList>
    </citation>
    <scope>NUCLEOTIDE SEQUENCE [LARGE SCALE GENOMIC DNA]</scope>
</reference>
<evidence type="ECO:0000313" key="5">
    <source>
        <dbReference type="Proteomes" id="UP000230088"/>
    </source>
</evidence>
<dbReference type="PRINTS" id="PR00080">
    <property type="entry name" value="SDRFAMILY"/>
</dbReference>